<dbReference type="SUPFAM" id="SSF88713">
    <property type="entry name" value="Glycoside hydrolase/deacetylase"/>
    <property type="match status" value="1"/>
</dbReference>
<dbReference type="InterPro" id="IPR011330">
    <property type="entry name" value="Glyco_hydro/deAcase_b/a-brl"/>
</dbReference>
<name>A0A919Y4S1_9BACL</name>
<dbReference type="SUPFAM" id="SSF88688">
    <property type="entry name" value="Families 57/38 glycoside transferase middle domain"/>
    <property type="match status" value="1"/>
</dbReference>
<comment type="similarity">
    <text evidence="1">Belongs to the glycosyl hydrolase 38 family.</text>
</comment>
<evidence type="ECO:0000256" key="1">
    <source>
        <dbReference type="ARBA" id="ARBA00009792"/>
    </source>
</evidence>
<dbReference type="FunFam" id="2.70.98.30:FF:000010">
    <property type="entry name" value="Cytosolic alpha-mannosidase"/>
    <property type="match status" value="1"/>
</dbReference>
<evidence type="ECO:0000256" key="3">
    <source>
        <dbReference type="ARBA" id="ARBA00022801"/>
    </source>
</evidence>
<evidence type="ECO:0000313" key="7">
    <source>
        <dbReference type="EMBL" id="GIO42390.1"/>
    </source>
</evidence>
<dbReference type="InterPro" id="IPR011013">
    <property type="entry name" value="Gal_mutarotase_sf_dom"/>
</dbReference>
<keyword evidence="3" id="KW-0378">Hydrolase</keyword>
<organism evidence="7 8">
    <name type="scientific">Paenibacillus apis</name>
    <dbReference type="NCBI Taxonomy" id="1792174"/>
    <lineage>
        <taxon>Bacteria</taxon>
        <taxon>Bacillati</taxon>
        <taxon>Bacillota</taxon>
        <taxon>Bacilli</taxon>
        <taxon>Bacillales</taxon>
        <taxon>Paenibacillaceae</taxon>
        <taxon>Paenibacillus</taxon>
    </lineage>
</organism>
<dbReference type="InterPro" id="IPR028995">
    <property type="entry name" value="Glyco_hydro_57/38_cen_sf"/>
</dbReference>
<dbReference type="InterPro" id="IPR011682">
    <property type="entry name" value="Glyco_hydro_38_C"/>
</dbReference>
<dbReference type="InterPro" id="IPR000602">
    <property type="entry name" value="Glyco_hydro_38_N"/>
</dbReference>
<dbReference type="FunFam" id="3.20.110.10:FF:000002">
    <property type="entry name" value="alpha-mannosidase 2C1 isoform X1"/>
    <property type="match status" value="1"/>
</dbReference>
<dbReference type="InterPro" id="IPR015341">
    <property type="entry name" value="Glyco_hydro_38_cen"/>
</dbReference>
<evidence type="ECO:0000256" key="5">
    <source>
        <dbReference type="SAM" id="Coils"/>
    </source>
</evidence>
<keyword evidence="8" id="KW-1185">Reference proteome</keyword>
<dbReference type="CDD" id="cd10789">
    <property type="entry name" value="GH38N_AMII_ER_cytosolic"/>
    <property type="match status" value="1"/>
</dbReference>
<dbReference type="Gene3D" id="2.70.98.30">
    <property type="entry name" value="Golgi alpha-mannosidase II, domain 4"/>
    <property type="match status" value="1"/>
</dbReference>
<dbReference type="SUPFAM" id="SSF74650">
    <property type="entry name" value="Galactose mutarotase-like"/>
    <property type="match status" value="1"/>
</dbReference>
<proteinExistence type="inferred from homology"/>
<dbReference type="PANTHER" id="PTHR46017:SF1">
    <property type="entry name" value="ALPHA-MANNOSIDASE 2C1"/>
    <property type="match status" value="1"/>
</dbReference>
<dbReference type="Gene3D" id="2.60.40.2220">
    <property type="match status" value="1"/>
</dbReference>
<dbReference type="InterPro" id="IPR027291">
    <property type="entry name" value="Glyco_hydro_38_N_sf"/>
</dbReference>
<evidence type="ECO:0000259" key="6">
    <source>
        <dbReference type="SMART" id="SM00872"/>
    </source>
</evidence>
<dbReference type="InterPro" id="IPR041147">
    <property type="entry name" value="GH38_C"/>
</dbReference>
<dbReference type="RefSeq" id="WP_301627199.1">
    <property type="nucleotide sequence ID" value="NZ_BORS01000006.1"/>
</dbReference>
<dbReference type="FunFam" id="1.20.1270.50:FF:000004">
    <property type="entry name" value="alpha-mannosidase 2C1 isoform X1"/>
    <property type="match status" value="1"/>
</dbReference>
<dbReference type="EMBL" id="BORS01000006">
    <property type="protein sequence ID" value="GIO42390.1"/>
    <property type="molecule type" value="Genomic_DNA"/>
</dbReference>
<evidence type="ECO:0000256" key="4">
    <source>
        <dbReference type="ARBA" id="ARBA00023295"/>
    </source>
</evidence>
<dbReference type="Pfam" id="PF01074">
    <property type="entry name" value="Glyco_hydro_38N"/>
    <property type="match status" value="1"/>
</dbReference>
<dbReference type="SMART" id="SM00872">
    <property type="entry name" value="Alpha-mann_mid"/>
    <property type="match status" value="1"/>
</dbReference>
<comment type="caution">
    <text evidence="7">The sequence shown here is derived from an EMBL/GenBank/DDBJ whole genome shotgun (WGS) entry which is preliminary data.</text>
</comment>
<dbReference type="Pfam" id="PF17677">
    <property type="entry name" value="Glyco_hydro38C2"/>
    <property type="match status" value="1"/>
</dbReference>
<dbReference type="Gene3D" id="1.20.1270.50">
    <property type="entry name" value="Glycoside hydrolase family 38, central domain"/>
    <property type="match status" value="1"/>
</dbReference>
<dbReference type="GO" id="GO:0009313">
    <property type="term" value="P:oligosaccharide catabolic process"/>
    <property type="evidence" value="ECO:0007669"/>
    <property type="project" value="TreeGrafter"/>
</dbReference>
<dbReference type="GO" id="GO:0030246">
    <property type="term" value="F:carbohydrate binding"/>
    <property type="evidence" value="ECO:0007669"/>
    <property type="project" value="InterPro"/>
</dbReference>
<dbReference type="InterPro" id="IPR037094">
    <property type="entry name" value="Glyco_hydro_38_cen_sf"/>
</dbReference>
<evidence type="ECO:0000256" key="2">
    <source>
        <dbReference type="ARBA" id="ARBA00022723"/>
    </source>
</evidence>
<dbReference type="GO" id="GO:0004559">
    <property type="term" value="F:alpha-mannosidase activity"/>
    <property type="evidence" value="ECO:0007669"/>
    <property type="project" value="InterPro"/>
</dbReference>
<feature type="domain" description="Glycoside hydrolase family 38 central" evidence="6">
    <location>
        <begin position="497"/>
        <end position="574"/>
    </location>
</feature>
<keyword evidence="4" id="KW-0326">Glycosidase</keyword>
<sequence>MKRIERFIAALSRNQWREQRDLRKWSVQRSTYLAPEEYERGPWSAEQGPVSSLDGGYGTTYFMSTDTYLPEEWHPTELALLYEGGGEGLLRVNGSPYHGLDRNHGFVPLPAIAPGQRMHLEIELYDPIPEPKDPLNRQAVIRPSVTGVSVALVRVNPAVYSLFHTVKNVYESIRLLPPSDMRRIRLAKALERMIDGLDHGDERALADDERVSVMERQLVELAAVEAASGERNGFIHLVGQSHIDLAWLWPLKETVRKAGRTFSTVCTLMERYPEFRYSQSQPQLYAYVKRYYPELFERIKEYVREGRWELVGGMWVEPDLNIPNGESLARQILYGQQFYELEFGKRTTIEWLPDTFGYCASLPQLLKQAGIPYFMTTKLGWNDTNPFPYTLFEWTGIDGTSVIAYQNHGVNESTSPKDLHEHWEDFGEKSEHPGLMLLYGHGDGGGGVTHEMLEAAERSNLMAGLPASRYSTAKAFFAEVEERRPELPVWRGDLYLELHRGTYTSQAYNKRSNRRAETLYRDAEIWSEFAAWNGTARTSEALREGWELLLLNQFHDIVPGSSIPEVYETSRKQYGEVFRIGAQVLDNSLQALSVQLQQTEGARRIEHSLDPSSEEMTYLIFNSLGWEREEIVWIEGDERLLECSVFAGQLLLDSDVWVSDATLGKVTMAVTVPGVPAFGYRSIRIRKAEDQAARQPRAKIDLNLKAPPIPFPEIWENEHYLLEFNDQGEIVRWYDKDHDRELLPEGEKGNQLLLFHDRPTLWDAWDIDPRYEKQPAGIPLLAERRVVHSGQILDVFQFRWEYGQSVIEQQMILPKQGRRIDFKTRVQWREDHKLLKVAFPVDVLADKATYEIPFGALERPTHRNTSWEQAQYEVCGHRFADISERGYGVSLLNDCKYGYDIHGHTMRLSLLRAPSWPDLHADRGEHEFTYSLYPHAGDWRDAHVVREAAALNAPLRIIAGEHGGLYPELHCWMDFHSDHVILDTIKPSEDGCGSVLRLYESSGGRSEAILRGLSSEARIYEASLLEEEREELRTEQGKLRLKFKPYEIKTIKIKQDTK</sequence>
<dbReference type="PANTHER" id="PTHR46017">
    <property type="entry name" value="ALPHA-MANNOSIDASE 2C1"/>
    <property type="match status" value="1"/>
</dbReference>
<accession>A0A919Y4S1</accession>
<keyword evidence="5" id="KW-0175">Coiled coil</keyword>
<dbReference type="GO" id="GO:0046872">
    <property type="term" value="F:metal ion binding"/>
    <property type="evidence" value="ECO:0007669"/>
    <property type="project" value="UniProtKB-KW"/>
</dbReference>
<dbReference type="Pfam" id="PF09261">
    <property type="entry name" value="Alpha-mann_mid"/>
    <property type="match status" value="1"/>
</dbReference>
<reference evidence="7" key="1">
    <citation type="submission" date="2021-03" db="EMBL/GenBank/DDBJ databases">
        <title>Antimicrobial resistance genes in bacteria isolated from Japanese honey, and their potential for conferring macrolide and lincosamide resistance in the American foulbrood pathogen Paenibacillus larvae.</title>
        <authorList>
            <person name="Okamoto M."/>
            <person name="Kumagai M."/>
            <person name="Kanamori H."/>
            <person name="Takamatsu D."/>
        </authorList>
    </citation>
    <scope>NUCLEOTIDE SEQUENCE</scope>
    <source>
        <strain evidence="7">J41TS4</strain>
    </source>
</reference>
<evidence type="ECO:0000313" key="8">
    <source>
        <dbReference type="Proteomes" id="UP000678895"/>
    </source>
</evidence>
<dbReference type="Gene3D" id="3.20.110.10">
    <property type="entry name" value="Glycoside hydrolase 38, N terminal domain"/>
    <property type="match status" value="1"/>
</dbReference>
<dbReference type="GO" id="GO:0006013">
    <property type="term" value="P:mannose metabolic process"/>
    <property type="evidence" value="ECO:0007669"/>
    <property type="project" value="InterPro"/>
</dbReference>
<gene>
    <name evidence="7" type="ORF">J41TS4_21480</name>
</gene>
<protein>
    <submittedName>
        <fullName evidence="7">Alpha-mannosidase</fullName>
    </submittedName>
</protein>
<feature type="coiled-coil region" evidence="5">
    <location>
        <begin position="1010"/>
        <end position="1042"/>
    </location>
</feature>
<dbReference type="AlphaFoldDB" id="A0A919Y4S1"/>
<keyword evidence="2" id="KW-0479">Metal-binding</keyword>
<dbReference type="Pfam" id="PF07748">
    <property type="entry name" value="Glyco_hydro_38C"/>
    <property type="match status" value="1"/>
</dbReference>
<dbReference type="Proteomes" id="UP000678895">
    <property type="component" value="Unassembled WGS sequence"/>
</dbReference>